<sequence length="114" mass="12894">MTNITLELNQTRPSLTKPIPLRLTTSPTLLTFWLDLMTPRRTMPLLPILILQMLTGGGDQVHDVDTTEVDQLAKEWEDLRRAVAESEQLVAPLRIGFDAVGRSFAQRGRELDQL</sequence>
<evidence type="ECO:0000313" key="1">
    <source>
        <dbReference type="EMBL" id="CAK7933758.1"/>
    </source>
</evidence>
<protein>
    <submittedName>
        <fullName evidence="1">Uncharacterized protein</fullName>
    </submittedName>
</protein>
<accession>A0AAV1UJB1</accession>
<reference evidence="1" key="1">
    <citation type="submission" date="2024-01" db="EMBL/GenBank/DDBJ databases">
        <authorList>
            <person name="Webb A."/>
        </authorList>
    </citation>
    <scope>NUCLEOTIDE SEQUENCE</scope>
    <source>
        <strain evidence="1">Pm1</strain>
    </source>
</reference>
<gene>
    <name evidence="1" type="ORF">PM001_LOCUS18908</name>
</gene>
<name>A0AAV1UJB1_9STRA</name>
<dbReference type="AlphaFoldDB" id="A0AAV1UJB1"/>
<proteinExistence type="predicted"/>
<evidence type="ECO:0000313" key="2">
    <source>
        <dbReference type="Proteomes" id="UP001162060"/>
    </source>
</evidence>
<dbReference type="EMBL" id="CAKLBY020000195">
    <property type="protein sequence ID" value="CAK7933758.1"/>
    <property type="molecule type" value="Genomic_DNA"/>
</dbReference>
<comment type="caution">
    <text evidence="1">The sequence shown here is derived from an EMBL/GenBank/DDBJ whole genome shotgun (WGS) entry which is preliminary data.</text>
</comment>
<organism evidence="1 2">
    <name type="scientific">Peronospora matthiolae</name>
    <dbReference type="NCBI Taxonomy" id="2874970"/>
    <lineage>
        <taxon>Eukaryota</taxon>
        <taxon>Sar</taxon>
        <taxon>Stramenopiles</taxon>
        <taxon>Oomycota</taxon>
        <taxon>Peronosporomycetes</taxon>
        <taxon>Peronosporales</taxon>
        <taxon>Peronosporaceae</taxon>
        <taxon>Peronospora</taxon>
    </lineage>
</organism>
<dbReference type="Proteomes" id="UP001162060">
    <property type="component" value="Unassembled WGS sequence"/>
</dbReference>